<sequence>MSDEIQVRVVNVELLRAGPAHNQLLSPLTQYLGICDDAEAGVVTQPYEHMVFLERMKAMRYEDGNDEAAKRSALREVGVDVARVLGSVPQLPGALSTDAGGPDTLVHLRLVLTPSELATLPFELAKVPVSPIACTETWLSLQARTPVVLTRRTRNVSANGVRWPLRPRILFIAASPDEVPFDEHRRELLNALQPFRMLGPDEQPVLSNDGRREQYGQLLTILKDARFEDVVAECAAHRYTHVHLLAHGVRDPNSLHASYGLELGGQAVSAERLASAFAGLTNSGIQRPSVVTLATCDSGNQQDAVLVPGGSIAHVLHQAGIALVLASQVPLSKEGSVLVVRELYRGLLWAENPWVLMHRLRTALHGLLGDSSHDWASLVVYEALPRDLADQLEEARYLQAKAANNVAFERIDQAAESSGRFDDEMQALEETLRRLPTAGRFAMEGLGLRASSLKRLAQAEFRIAQQPGCLDRVRRALSSARYLHQALHYYEQAVTGFLVDDGKPVQRVASLHWVLVQQLCLSAVLGKCVPEGTRETALMSARAYVEHSSPEEQAWAHGSLAELALLAIEHLSMGQGHEGEFARVRAEAMQHVRELIRLARRLDNPFLIESNLRQFRRYVDWWGTTLLENVVISLDLDDRGTCHGDDAALWQKTESAWARNGMVGVARQLADMLDERGAADRTAKAASARYPATTPATASDAAIPAQAATGASGTTVAAATPPVIAMLAALPQRAPANTPPAADAGAQSFLRVDMLPAEHGDCLWLEFGRDSLTARVLVDGGTPEAFDRVLRPRFEILPEQQRHLELLILTHIDADHVGGGIPLLKAAKELGLSAGDVWFNGWKHIKSFGFLGAKQGEIFSELLEQLGWTWNGWQDGKAIVLPADGGLPSVTLPSGLVLTLLSPSANKLKALALKWKKDINALGLEPGQGDAFLGRTTVSASEDLDELLKTPFRTDTAPNNGSSITVLAEYGGKSILLGADCHAPLLVASLKTLLQQRRLKKLPLSAFKVPHHGSRNNLDETVMGLIECRNYLISTSGKLFKHPDREAIARIIHFGGPSPTLWFNYRSDVNEVWAKPELQAKYNYRAMYPPEGQEGLLVTL</sequence>
<evidence type="ECO:0000259" key="2">
    <source>
        <dbReference type="Pfam" id="PF12770"/>
    </source>
</evidence>
<dbReference type="EMBL" id="JADJMH010000034">
    <property type="protein sequence ID" value="MBK7677333.1"/>
    <property type="molecule type" value="Genomic_DNA"/>
</dbReference>
<dbReference type="Pfam" id="PF12770">
    <property type="entry name" value="CHAT"/>
    <property type="match status" value="1"/>
</dbReference>
<dbReference type="Proteomes" id="UP000697998">
    <property type="component" value="Unassembled WGS sequence"/>
</dbReference>
<dbReference type="InterPro" id="IPR052159">
    <property type="entry name" value="Competence_DNA_uptake"/>
</dbReference>
<protein>
    <submittedName>
        <fullName evidence="3">CHAT domain-containing protein</fullName>
    </submittedName>
</protein>
<proteinExistence type="predicted"/>
<evidence type="ECO:0000259" key="1">
    <source>
        <dbReference type="Pfam" id="PF00753"/>
    </source>
</evidence>
<organism evidence="3 4">
    <name type="scientific">Candidatus Accumulibacter proximus</name>
    <dbReference type="NCBI Taxonomy" id="2954385"/>
    <lineage>
        <taxon>Bacteria</taxon>
        <taxon>Pseudomonadati</taxon>
        <taxon>Pseudomonadota</taxon>
        <taxon>Betaproteobacteria</taxon>
        <taxon>Candidatus Accumulibacter</taxon>
    </lineage>
</organism>
<accession>A0A935UJ68</accession>
<feature type="domain" description="CHAT" evidence="2">
    <location>
        <begin position="105"/>
        <end position="380"/>
    </location>
</feature>
<dbReference type="Pfam" id="PF00753">
    <property type="entry name" value="Lactamase_B"/>
    <property type="match status" value="1"/>
</dbReference>
<feature type="domain" description="Metallo-beta-lactamase" evidence="1">
    <location>
        <begin position="775"/>
        <end position="834"/>
    </location>
</feature>
<evidence type="ECO:0000313" key="4">
    <source>
        <dbReference type="Proteomes" id="UP000697998"/>
    </source>
</evidence>
<dbReference type="AlphaFoldDB" id="A0A935UJ68"/>
<evidence type="ECO:0000313" key="3">
    <source>
        <dbReference type="EMBL" id="MBK7677333.1"/>
    </source>
</evidence>
<name>A0A935UJ68_9PROT</name>
<comment type="caution">
    <text evidence="3">The sequence shown here is derived from an EMBL/GenBank/DDBJ whole genome shotgun (WGS) entry which is preliminary data.</text>
</comment>
<reference evidence="3 4" key="1">
    <citation type="submission" date="2020-10" db="EMBL/GenBank/DDBJ databases">
        <title>Connecting structure to function with the recovery of over 1000 high-quality activated sludge metagenome-assembled genomes encoding full-length rRNA genes using long-read sequencing.</title>
        <authorList>
            <person name="Singleton C.M."/>
            <person name="Petriglieri F."/>
            <person name="Kristensen J.M."/>
            <person name="Kirkegaard R.H."/>
            <person name="Michaelsen T.Y."/>
            <person name="Andersen M.H."/>
            <person name="Karst S.M."/>
            <person name="Dueholm M.S."/>
            <person name="Nielsen P.H."/>
            <person name="Albertsen M."/>
        </authorList>
    </citation>
    <scope>NUCLEOTIDE SEQUENCE [LARGE SCALE GENOMIC DNA]</scope>
    <source>
        <strain evidence="3">EsbW_18-Q3-R4-48_BATAC.285</strain>
    </source>
</reference>
<dbReference type="Gene3D" id="3.60.15.10">
    <property type="entry name" value="Ribonuclease Z/Hydroxyacylglutathione hydrolase-like"/>
    <property type="match status" value="1"/>
</dbReference>
<dbReference type="InterPro" id="IPR001279">
    <property type="entry name" value="Metallo-B-lactamas"/>
</dbReference>
<dbReference type="PANTHER" id="PTHR30619">
    <property type="entry name" value="DNA INTERNALIZATION/COMPETENCE PROTEIN COMEC/REC2"/>
    <property type="match status" value="1"/>
</dbReference>
<dbReference type="InterPro" id="IPR024983">
    <property type="entry name" value="CHAT_dom"/>
</dbReference>
<dbReference type="SUPFAM" id="SSF56281">
    <property type="entry name" value="Metallo-hydrolase/oxidoreductase"/>
    <property type="match status" value="1"/>
</dbReference>
<dbReference type="PANTHER" id="PTHR30619:SF1">
    <property type="entry name" value="RECOMBINATION PROTEIN 2"/>
    <property type="match status" value="1"/>
</dbReference>
<gene>
    <name evidence="3" type="ORF">IPJ27_22655</name>
</gene>
<dbReference type="InterPro" id="IPR036866">
    <property type="entry name" value="RibonucZ/Hydroxyglut_hydro"/>
</dbReference>